<accession>A0A2P9HCN5</accession>
<name>A0A2P9HCN5_9HYPH</name>
<proteinExistence type="predicted"/>
<gene>
    <name evidence="1" type="ORF">OHAE_4617</name>
</gene>
<evidence type="ECO:0000313" key="1">
    <source>
        <dbReference type="EMBL" id="SPL61825.1"/>
    </source>
</evidence>
<reference evidence="2" key="1">
    <citation type="submission" date="2017-12" db="EMBL/GenBank/DDBJ databases">
        <authorList>
            <person name="Diaz M."/>
        </authorList>
    </citation>
    <scope>NUCLEOTIDE SEQUENCE [LARGE SCALE GENOMIC DNA]</scope>
    <source>
        <strain evidence="2">FI11154</strain>
    </source>
</reference>
<evidence type="ECO:0000313" key="2">
    <source>
        <dbReference type="Proteomes" id="UP000246073"/>
    </source>
</evidence>
<protein>
    <submittedName>
        <fullName evidence="1">Uncharacterized protein</fullName>
    </submittedName>
</protein>
<sequence>MIGLRQPIRERWLRQNTDRYHWDRNSSAKLGTNRHISFSFSKAELISKGPASDSAHAGMQIEANCGNFTEALPL</sequence>
<dbReference type="AlphaFoldDB" id="A0A2P9HCN5"/>
<dbReference type="Proteomes" id="UP000246073">
    <property type="component" value="Unassembled WGS sequence"/>
</dbReference>
<dbReference type="EMBL" id="OOFM01000001">
    <property type="protein sequence ID" value="SPL61825.1"/>
    <property type="molecule type" value="Genomic_DNA"/>
</dbReference>
<organism evidence="1 2">
    <name type="scientific">Ochrobactrum soli</name>
    <dbReference type="NCBI Taxonomy" id="2448455"/>
    <lineage>
        <taxon>Bacteria</taxon>
        <taxon>Pseudomonadati</taxon>
        <taxon>Pseudomonadota</taxon>
        <taxon>Alphaproteobacteria</taxon>
        <taxon>Hyphomicrobiales</taxon>
        <taxon>Brucellaceae</taxon>
        <taxon>Brucella/Ochrobactrum group</taxon>
        <taxon>Ochrobactrum</taxon>
    </lineage>
</organism>